<evidence type="ECO:0000256" key="6">
    <source>
        <dbReference type="ARBA" id="ARBA00022989"/>
    </source>
</evidence>
<dbReference type="OrthoDB" id="9761056at2"/>
<comment type="subcellular location">
    <subcellularLocation>
        <location evidence="8">Cell inner membrane</location>
        <topology evidence="8">Multi-pass membrane protein</topology>
    </subcellularLocation>
    <subcellularLocation>
        <location evidence="1">Cell membrane</location>
        <topology evidence="1">Multi-pass membrane protein</topology>
    </subcellularLocation>
</comment>
<evidence type="ECO:0000256" key="2">
    <source>
        <dbReference type="ARBA" id="ARBA00010100"/>
    </source>
</evidence>
<dbReference type="PANTHER" id="PTHR30003:SF0">
    <property type="entry name" value="GLYCOLATE PERMEASE GLCA-RELATED"/>
    <property type="match status" value="1"/>
</dbReference>
<feature type="transmembrane region" description="Helical" evidence="8">
    <location>
        <begin position="118"/>
        <end position="137"/>
    </location>
</feature>
<feature type="transmembrane region" description="Helical" evidence="8">
    <location>
        <begin position="59"/>
        <end position="77"/>
    </location>
</feature>
<keyword evidence="6 8" id="KW-1133">Transmembrane helix</keyword>
<evidence type="ECO:0000313" key="9">
    <source>
        <dbReference type="EMBL" id="ABD06963.1"/>
    </source>
</evidence>
<feature type="transmembrane region" description="Helical" evidence="8">
    <location>
        <begin position="207"/>
        <end position="228"/>
    </location>
</feature>
<dbReference type="InterPro" id="IPR003804">
    <property type="entry name" value="Lactate_perm"/>
</dbReference>
<evidence type="ECO:0000313" key="10">
    <source>
        <dbReference type="Proteomes" id="UP000008809"/>
    </source>
</evidence>
<dbReference type="Proteomes" id="UP000008809">
    <property type="component" value="Chromosome"/>
</dbReference>
<organism evidence="9 10">
    <name type="scientific">Rhodopseudomonas palustris (strain HaA2)</name>
    <dbReference type="NCBI Taxonomy" id="316058"/>
    <lineage>
        <taxon>Bacteria</taxon>
        <taxon>Pseudomonadati</taxon>
        <taxon>Pseudomonadota</taxon>
        <taxon>Alphaproteobacteria</taxon>
        <taxon>Hyphomicrobiales</taxon>
        <taxon>Nitrobacteraceae</taxon>
        <taxon>Rhodopseudomonas</taxon>
    </lineage>
</organism>
<keyword evidence="3 8" id="KW-0813">Transport</keyword>
<evidence type="ECO:0000256" key="3">
    <source>
        <dbReference type="ARBA" id="ARBA00022448"/>
    </source>
</evidence>
<keyword evidence="5 8" id="KW-0812">Transmembrane</keyword>
<accession>Q2IXU7</accession>
<keyword evidence="7 8" id="KW-0472">Membrane</keyword>
<evidence type="ECO:0000256" key="7">
    <source>
        <dbReference type="ARBA" id="ARBA00023136"/>
    </source>
</evidence>
<dbReference type="GO" id="GO:0015129">
    <property type="term" value="F:lactate transmembrane transporter activity"/>
    <property type="evidence" value="ECO:0007669"/>
    <property type="project" value="UniProtKB-UniRule"/>
</dbReference>
<evidence type="ECO:0000256" key="1">
    <source>
        <dbReference type="ARBA" id="ARBA00004651"/>
    </source>
</evidence>
<dbReference type="AlphaFoldDB" id="Q2IXU7"/>
<dbReference type="PANTHER" id="PTHR30003">
    <property type="entry name" value="L-LACTATE PERMEASE"/>
    <property type="match status" value="1"/>
</dbReference>
<feature type="transmembrane region" description="Helical" evidence="8">
    <location>
        <begin position="273"/>
        <end position="296"/>
    </location>
</feature>
<comment type="function">
    <text evidence="8">Uptake of L-lactate across the membrane. Can also transport D-lactate and glycolate.</text>
</comment>
<gene>
    <name evidence="9" type="ordered locus">RPB_2258</name>
</gene>
<feature type="transmembrane region" description="Helical" evidence="8">
    <location>
        <begin position="176"/>
        <end position="200"/>
    </location>
</feature>
<keyword evidence="8" id="KW-0997">Cell inner membrane</keyword>
<reference evidence="9 10" key="1">
    <citation type="submission" date="2006-01" db="EMBL/GenBank/DDBJ databases">
        <title>Complete sequence of Rhodopseudomonas palustris HaA2.</title>
        <authorList>
            <consortium name="US DOE Joint Genome Institute"/>
            <person name="Copeland A."/>
            <person name="Lucas S."/>
            <person name="Lapidus A."/>
            <person name="Barry K."/>
            <person name="Detter J.C."/>
            <person name="Glavina T."/>
            <person name="Hammon N."/>
            <person name="Israni S."/>
            <person name="Pitluck S."/>
            <person name="Chain P."/>
            <person name="Malfatti S."/>
            <person name="Shin M."/>
            <person name="Vergez L."/>
            <person name="Schmutz J."/>
            <person name="Larimer F."/>
            <person name="Land M."/>
            <person name="Hauser L."/>
            <person name="Pelletier D.A."/>
            <person name="Kyrpides N."/>
            <person name="Anderson I."/>
            <person name="Oda Y."/>
            <person name="Harwood C.S."/>
            <person name="Richardson P."/>
        </authorList>
    </citation>
    <scope>NUCLEOTIDE SEQUENCE [LARGE SCALE GENOMIC DNA]</scope>
    <source>
        <strain evidence="9 10">HaA2</strain>
    </source>
</reference>
<comment type="similarity">
    <text evidence="2 8">Belongs to the lactate permease family.</text>
</comment>
<dbReference type="eggNOG" id="COG1620">
    <property type="taxonomic scope" value="Bacteria"/>
</dbReference>
<feature type="transmembrane region" description="Helical" evidence="8">
    <location>
        <begin position="439"/>
        <end position="463"/>
    </location>
</feature>
<dbReference type="STRING" id="316058.RPB_2258"/>
<dbReference type="GO" id="GO:0015295">
    <property type="term" value="F:solute:proton symporter activity"/>
    <property type="evidence" value="ECO:0007669"/>
    <property type="project" value="TreeGrafter"/>
</dbReference>
<name>Q2IXU7_RHOP2</name>
<feature type="transmembrane region" description="Helical" evidence="8">
    <location>
        <begin position="234"/>
        <end position="253"/>
    </location>
</feature>
<feature type="transmembrane region" description="Helical" evidence="8">
    <location>
        <begin position="381"/>
        <end position="401"/>
    </location>
</feature>
<feature type="transmembrane region" description="Helical" evidence="8">
    <location>
        <begin position="475"/>
        <end position="493"/>
    </location>
</feature>
<feature type="transmembrane region" description="Helical" evidence="8">
    <location>
        <begin position="144"/>
        <end position="164"/>
    </location>
</feature>
<evidence type="ECO:0000256" key="5">
    <source>
        <dbReference type="ARBA" id="ARBA00022692"/>
    </source>
</evidence>
<dbReference type="Pfam" id="PF02652">
    <property type="entry name" value="Lactate_perm"/>
    <property type="match status" value="1"/>
</dbReference>
<feature type="transmembrane region" description="Helical" evidence="8">
    <location>
        <begin position="413"/>
        <end position="433"/>
    </location>
</feature>
<proteinExistence type="inferred from homology"/>
<keyword evidence="10" id="KW-1185">Reference proteome</keyword>
<dbReference type="KEGG" id="rpb:RPB_2258"/>
<dbReference type="GO" id="GO:0005886">
    <property type="term" value="C:plasma membrane"/>
    <property type="evidence" value="ECO:0007669"/>
    <property type="project" value="UniProtKB-SubCell"/>
</dbReference>
<feature type="transmembrane region" description="Helical" evidence="8">
    <location>
        <begin position="316"/>
        <end position="333"/>
    </location>
</feature>
<dbReference type="HOGENOM" id="CLU_021628_4_1_5"/>
<evidence type="ECO:0000256" key="4">
    <source>
        <dbReference type="ARBA" id="ARBA00022475"/>
    </source>
</evidence>
<protein>
    <recommendedName>
        <fullName evidence="8">L-lactate permease</fullName>
    </recommendedName>
</protein>
<feature type="transmembrane region" description="Helical" evidence="8">
    <location>
        <begin position="354"/>
        <end position="375"/>
    </location>
</feature>
<dbReference type="EMBL" id="CP000250">
    <property type="protein sequence ID" value="ABD06963.1"/>
    <property type="molecule type" value="Genomic_DNA"/>
</dbReference>
<keyword evidence="4" id="KW-1003">Cell membrane</keyword>
<evidence type="ECO:0000256" key="8">
    <source>
        <dbReference type="RuleBase" id="RU365092"/>
    </source>
</evidence>
<sequence length="494" mass="50466">MTELLALLPILILLLCMVGFGWTAARSGMISAAAGLGVASWAFQPAPGIMAVVGPLAEAVFTAATILWIIFPALALHEFQMRSGASDRIGAWLVSISDKREVLALLLAWFFALLLEGAAGFGTPVALVAPMLVTLGFSPERSLLLALIGHAAGVSFGAVGTPMLPLLEVLTVDPKLLSGSIMLMHAALGWILTLVVFRLAASASGGAIWLAVPTAAGLFLLPALALAWLSGPELPTLGGALIGLLMFIGLAKWRWSTGSRAPSGANEGVLSAILPYGLVLVAILATRTVPSLAAWLQSFTLEWTLGDRFSGSVKPLYHPGTMLMLALAAAAMASQRNRAVILPAVSSAARRLPLVALALVSVLMLARIMVHSGMIDTLANAAAVLLGSAWPVAVPMVGALGSFVTGSATASNVLFAGFQVAAAEAVGFAPMAALAGQSFGAAIGNVIAPHNIVAGAATVGLIGREGAVLKRTLPVCFVYALLGGGLLIAFAGLR</sequence>
<dbReference type="RefSeq" id="WP_011441150.1">
    <property type="nucleotide sequence ID" value="NC_007778.1"/>
</dbReference>